<reference evidence="1 2" key="1">
    <citation type="submission" date="2020-07" db="EMBL/GenBank/DDBJ databases">
        <title>Fungal Genomes of the International Space Station.</title>
        <authorList>
            <person name="Seuylemezian A."/>
            <person name="Singh N.K."/>
            <person name="Wood J."/>
            <person name="Venkateswaran K."/>
        </authorList>
    </citation>
    <scope>NUCLEOTIDE SEQUENCE [LARGE SCALE GENOMIC DNA]</scope>
    <source>
        <strain evidence="1 2">PL-B2</strain>
    </source>
</reference>
<dbReference type="Proteomes" id="UP000769780">
    <property type="component" value="Unassembled WGS sequence"/>
</dbReference>
<dbReference type="EMBL" id="JACWFH010000007">
    <property type="protein sequence ID" value="MBY0096213.1"/>
    <property type="molecule type" value="Genomic_DNA"/>
</dbReference>
<sequence length="100" mass="11584">MKKIEVIETKEMLRCEIIENYYVVYEKTETREYRIDHSSLVDVGSSIENTVSIFKGGSQSTLQKVQTYTVNCVDQSEIRDVILQEYPNLFKTAKLARQAV</sequence>
<evidence type="ECO:0000313" key="2">
    <source>
        <dbReference type="Proteomes" id="UP000769780"/>
    </source>
</evidence>
<protein>
    <submittedName>
        <fullName evidence="1">Uncharacterized protein</fullName>
    </submittedName>
</protein>
<organism evidence="1 2">
    <name type="scientific">Mesobacillus maritimus</name>
    <dbReference type="NCBI Taxonomy" id="1643336"/>
    <lineage>
        <taxon>Bacteria</taxon>
        <taxon>Bacillati</taxon>
        <taxon>Bacillota</taxon>
        <taxon>Bacilli</taxon>
        <taxon>Bacillales</taxon>
        <taxon>Bacillaceae</taxon>
        <taxon>Mesobacillus</taxon>
    </lineage>
</organism>
<evidence type="ECO:0000313" key="1">
    <source>
        <dbReference type="EMBL" id="MBY0096213.1"/>
    </source>
</evidence>
<accession>A0ABS7K1U2</accession>
<dbReference type="RefSeq" id="WP_221871847.1">
    <property type="nucleotide sequence ID" value="NZ_JACWFH010000007.1"/>
</dbReference>
<comment type="caution">
    <text evidence="1">The sequence shown here is derived from an EMBL/GenBank/DDBJ whole genome shotgun (WGS) entry which is preliminary data.</text>
</comment>
<keyword evidence="2" id="KW-1185">Reference proteome</keyword>
<proteinExistence type="predicted"/>
<gene>
    <name evidence="1" type="ORF">H0185_05260</name>
</gene>
<name>A0ABS7K1U2_9BACI</name>